<accession>A0A1F4VCT3</accession>
<name>A0A1F4VCT3_UNCKA</name>
<dbReference type="PANTHER" id="PTHR30411">
    <property type="entry name" value="CYTOPLASMIC PROTEIN"/>
    <property type="match status" value="1"/>
</dbReference>
<dbReference type="InterPro" id="IPR007214">
    <property type="entry name" value="YbaK/aa-tRNA-synth-assoc-dom"/>
</dbReference>
<dbReference type="SUPFAM" id="SSF55826">
    <property type="entry name" value="YbaK/ProRS associated domain"/>
    <property type="match status" value="1"/>
</dbReference>
<protein>
    <recommendedName>
        <fullName evidence="1">YbaK/aminoacyl-tRNA synthetase-associated domain-containing protein</fullName>
    </recommendedName>
</protein>
<dbReference type="EMBL" id="MEVI01000003">
    <property type="protein sequence ID" value="OGC55062.1"/>
    <property type="molecule type" value="Genomic_DNA"/>
</dbReference>
<dbReference type="Pfam" id="PF04073">
    <property type="entry name" value="tRNA_edit"/>
    <property type="match status" value="1"/>
</dbReference>
<dbReference type="Gene3D" id="3.90.960.10">
    <property type="entry name" value="YbaK/aminoacyl-tRNA synthetase-associated domain"/>
    <property type="match status" value="1"/>
</dbReference>
<dbReference type="Proteomes" id="UP000176504">
    <property type="component" value="Unassembled WGS sequence"/>
</dbReference>
<dbReference type="AlphaFoldDB" id="A0A1F4VCT3"/>
<sequence length="154" mass="16885">MMGVFDKIISLLKSSGVSYELLEHKPVYTSLDASSIRDTNLSMGAKALVFMADKKPILVVLPGDKKVDTSIFKKSFGIKDFRMASKEEVKEITSLEVGAIPPLGSALNLASYFDEIFKEKDMIAFNAGSHTKSIKMKAADLLDIEKPVFGNYAV</sequence>
<organism evidence="2 3">
    <name type="scientific">candidate division WWE3 bacterium RIFCSPLOWO2_01_FULL_41_18</name>
    <dbReference type="NCBI Taxonomy" id="1802625"/>
    <lineage>
        <taxon>Bacteria</taxon>
        <taxon>Katanobacteria</taxon>
    </lineage>
</organism>
<proteinExistence type="predicted"/>
<evidence type="ECO:0000313" key="3">
    <source>
        <dbReference type="Proteomes" id="UP000176504"/>
    </source>
</evidence>
<feature type="domain" description="YbaK/aminoacyl-tRNA synthetase-associated" evidence="1">
    <location>
        <begin position="24"/>
        <end position="143"/>
    </location>
</feature>
<evidence type="ECO:0000259" key="1">
    <source>
        <dbReference type="Pfam" id="PF04073"/>
    </source>
</evidence>
<dbReference type="InterPro" id="IPR036754">
    <property type="entry name" value="YbaK/aa-tRNA-synt-asso_dom_sf"/>
</dbReference>
<evidence type="ECO:0000313" key="2">
    <source>
        <dbReference type="EMBL" id="OGC55062.1"/>
    </source>
</evidence>
<reference evidence="2 3" key="1">
    <citation type="journal article" date="2016" name="Nat. Commun.">
        <title>Thousands of microbial genomes shed light on interconnected biogeochemical processes in an aquifer system.</title>
        <authorList>
            <person name="Anantharaman K."/>
            <person name="Brown C.T."/>
            <person name="Hug L.A."/>
            <person name="Sharon I."/>
            <person name="Castelle C.J."/>
            <person name="Probst A.J."/>
            <person name="Thomas B.C."/>
            <person name="Singh A."/>
            <person name="Wilkins M.J."/>
            <person name="Karaoz U."/>
            <person name="Brodie E.L."/>
            <person name="Williams K.H."/>
            <person name="Hubbard S.S."/>
            <person name="Banfield J.F."/>
        </authorList>
    </citation>
    <scope>NUCLEOTIDE SEQUENCE [LARGE SCALE GENOMIC DNA]</scope>
</reference>
<dbReference type="PANTHER" id="PTHR30411:SF9">
    <property type="entry name" value="MULTIFUNCTIONAL SER_THR-TRNA DEACYLASE PROXP-Y"/>
    <property type="match status" value="1"/>
</dbReference>
<gene>
    <name evidence="2" type="ORF">A3A78_03730</name>
</gene>
<comment type="caution">
    <text evidence="2">The sequence shown here is derived from an EMBL/GenBank/DDBJ whole genome shotgun (WGS) entry which is preliminary data.</text>
</comment>
<dbReference type="GO" id="GO:0002161">
    <property type="term" value="F:aminoacyl-tRNA deacylase activity"/>
    <property type="evidence" value="ECO:0007669"/>
    <property type="project" value="InterPro"/>
</dbReference>